<evidence type="ECO:0000256" key="1">
    <source>
        <dbReference type="SAM" id="MobiDB-lite"/>
    </source>
</evidence>
<feature type="region of interest" description="Disordered" evidence="1">
    <location>
        <begin position="1"/>
        <end position="53"/>
    </location>
</feature>
<protein>
    <submittedName>
        <fullName evidence="2">Uncharacterized protein</fullName>
    </submittedName>
</protein>
<evidence type="ECO:0000313" key="2">
    <source>
        <dbReference type="EMBL" id="OEU06817.1"/>
    </source>
</evidence>
<organism evidence="2 3">
    <name type="scientific">Fragilariopsis cylindrus CCMP1102</name>
    <dbReference type="NCBI Taxonomy" id="635003"/>
    <lineage>
        <taxon>Eukaryota</taxon>
        <taxon>Sar</taxon>
        <taxon>Stramenopiles</taxon>
        <taxon>Ochrophyta</taxon>
        <taxon>Bacillariophyta</taxon>
        <taxon>Bacillariophyceae</taxon>
        <taxon>Bacillariophycidae</taxon>
        <taxon>Bacillariales</taxon>
        <taxon>Bacillariaceae</taxon>
        <taxon>Fragilariopsis</taxon>
    </lineage>
</organism>
<sequence length="198" mass="21619">MISRPIAAKISPGAHENKNESNDDKNNDDHEKKDNGSTCVYDTVVSDDDTDGVKNSIFLKSTYSSRSLPNETDHSSYCGSSSSSSSTSDDDTTLESDQPLFLDDIPDTTANNDTMTTMITKAHDPLIECAYNVKDIDDADEVDDTTMADFLMDTFVASSDNNDVAEMIGSSSEEMDALLLTEDDGMMFDFVPLLCIEN</sequence>
<feature type="compositionally biased region" description="Low complexity" evidence="1">
    <location>
        <begin position="75"/>
        <end position="87"/>
    </location>
</feature>
<feature type="region of interest" description="Disordered" evidence="1">
    <location>
        <begin position="65"/>
        <end position="109"/>
    </location>
</feature>
<dbReference type="Proteomes" id="UP000095751">
    <property type="component" value="Unassembled WGS sequence"/>
</dbReference>
<gene>
    <name evidence="2" type="ORF">FRACYDRAFT_272426</name>
</gene>
<keyword evidence="3" id="KW-1185">Reference proteome</keyword>
<reference evidence="2 3" key="1">
    <citation type="submission" date="2016-09" db="EMBL/GenBank/DDBJ databases">
        <title>Extensive genetic diversity and differential bi-allelic expression allows diatom success in the polar Southern Ocean.</title>
        <authorList>
            <consortium name="DOE Joint Genome Institute"/>
            <person name="Mock T."/>
            <person name="Otillar R.P."/>
            <person name="Strauss J."/>
            <person name="Dupont C."/>
            <person name="Frickenhaus S."/>
            <person name="Maumus F."/>
            <person name="Mcmullan M."/>
            <person name="Sanges R."/>
            <person name="Schmutz J."/>
            <person name="Toseland A."/>
            <person name="Valas R."/>
            <person name="Veluchamy A."/>
            <person name="Ward B.J."/>
            <person name="Allen A."/>
            <person name="Barry K."/>
            <person name="Falciatore A."/>
            <person name="Ferrante M."/>
            <person name="Fortunato A.E."/>
            <person name="Gloeckner G."/>
            <person name="Gruber A."/>
            <person name="Hipkin R."/>
            <person name="Janech M."/>
            <person name="Kroth P."/>
            <person name="Leese F."/>
            <person name="Lindquist E."/>
            <person name="Lyon B.R."/>
            <person name="Martin J."/>
            <person name="Mayer C."/>
            <person name="Parker M."/>
            <person name="Quesneville H."/>
            <person name="Raymond J."/>
            <person name="Uhlig C."/>
            <person name="Valentin K.U."/>
            <person name="Worden A.Z."/>
            <person name="Armbrust E.V."/>
            <person name="Bowler C."/>
            <person name="Green B."/>
            <person name="Moulton V."/>
            <person name="Van Oosterhout C."/>
            <person name="Grigoriev I."/>
        </authorList>
    </citation>
    <scope>NUCLEOTIDE SEQUENCE [LARGE SCALE GENOMIC DNA]</scope>
    <source>
        <strain evidence="2 3">CCMP1102</strain>
    </source>
</reference>
<feature type="compositionally biased region" description="Basic and acidic residues" evidence="1">
    <location>
        <begin position="15"/>
        <end position="35"/>
    </location>
</feature>
<dbReference type="InParanoid" id="A0A1E7ELV1"/>
<proteinExistence type="predicted"/>
<dbReference type="KEGG" id="fcy:FRACYDRAFT_272426"/>
<accession>A0A1E7ELV1</accession>
<dbReference type="AlphaFoldDB" id="A0A1E7ELV1"/>
<evidence type="ECO:0000313" key="3">
    <source>
        <dbReference type="Proteomes" id="UP000095751"/>
    </source>
</evidence>
<name>A0A1E7ELV1_9STRA</name>
<dbReference type="EMBL" id="KV784397">
    <property type="protein sequence ID" value="OEU06817.1"/>
    <property type="molecule type" value="Genomic_DNA"/>
</dbReference>